<dbReference type="SFLD" id="SFLDG01144">
    <property type="entry name" value="C2.B.4:_PGP_Like"/>
    <property type="match status" value="1"/>
</dbReference>
<evidence type="ECO:0000313" key="1">
    <source>
        <dbReference type="EMBL" id="TCL71543.1"/>
    </source>
</evidence>
<gene>
    <name evidence="1" type="ORF">EDC14_10075</name>
</gene>
<dbReference type="SFLD" id="SFLDG01140">
    <property type="entry name" value="C2.B:_Phosphomannomutase_and_P"/>
    <property type="match status" value="1"/>
</dbReference>
<evidence type="ECO:0000313" key="2">
    <source>
        <dbReference type="Proteomes" id="UP000295008"/>
    </source>
</evidence>
<dbReference type="NCBIfam" id="TIGR00099">
    <property type="entry name" value="Cof-subfamily"/>
    <property type="match status" value="1"/>
</dbReference>
<dbReference type="PANTHER" id="PTHR10000:SF8">
    <property type="entry name" value="HAD SUPERFAMILY HYDROLASE-LIKE, TYPE 3"/>
    <property type="match status" value="1"/>
</dbReference>
<dbReference type="GO" id="GO:0000287">
    <property type="term" value="F:magnesium ion binding"/>
    <property type="evidence" value="ECO:0007669"/>
    <property type="project" value="TreeGrafter"/>
</dbReference>
<keyword evidence="2" id="KW-1185">Reference proteome</keyword>
<dbReference type="CDD" id="cd07516">
    <property type="entry name" value="HAD_Pase"/>
    <property type="match status" value="1"/>
</dbReference>
<dbReference type="Proteomes" id="UP000295008">
    <property type="component" value="Unassembled WGS sequence"/>
</dbReference>
<dbReference type="GO" id="GO:0016791">
    <property type="term" value="F:phosphatase activity"/>
    <property type="evidence" value="ECO:0007669"/>
    <property type="project" value="TreeGrafter"/>
</dbReference>
<dbReference type="OrthoDB" id="9781413at2"/>
<proteinExistence type="predicted"/>
<dbReference type="PANTHER" id="PTHR10000">
    <property type="entry name" value="PHOSPHOSERINE PHOSPHATASE"/>
    <property type="match status" value="1"/>
</dbReference>
<dbReference type="NCBIfam" id="TIGR01484">
    <property type="entry name" value="HAD-SF-IIB"/>
    <property type="match status" value="1"/>
</dbReference>
<dbReference type="Gene3D" id="3.30.1240.10">
    <property type="match status" value="1"/>
</dbReference>
<dbReference type="GO" id="GO:0005829">
    <property type="term" value="C:cytosol"/>
    <property type="evidence" value="ECO:0007669"/>
    <property type="project" value="TreeGrafter"/>
</dbReference>
<organism evidence="1 2">
    <name type="scientific">Hydrogenispora ethanolica</name>
    <dbReference type="NCBI Taxonomy" id="1082276"/>
    <lineage>
        <taxon>Bacteria</taxon>
        <taxon>Bacillati</taxon>
        <taxon>Bacillota</taxon>
        <taxon>Hydrogenispora</taxon>
    </lineage>
</organism>
<dbReference type="InterPro" id="IPR036412">
    <property type="entry name" value="HAD-like_sf"/>
</dbReference>
<name>A0A4R1RXR8_HYDET</name>
<dbReference type="InterPro" id="IPR006379">
    <property type="entry name" value="HAD-SF_hydro_IIB"/>
</dbReference>
<evidence type="ECO:0008006" key="3">
    <source>
        <dbReference type="Google" id="ProtNLM"/>
    </source>
</evidence>
<dbReference type="InterPro" id="IPR023214">
    <property type="entry name" value="HAD_sf"/>
</dbReference>
<dbReference type="RefSeq" id="WP_132013691.1">
    <property type="nucleotide sequence ID" value="NZ_SLUN01000007.1"/>
</dbReference>
<accession>A0A4R1RXR8</accession>
<comment type="caution">
    <text evidence="1">The sequence shown here is derived from an EMBL/GenBank/DDBJ whole genome shotgun (WGS) entry which is preliminary data.</text>
</comment>
<dbReference type="SUPFAM" id="SSF56784">
    <property type="entry name" value="HAD-like"/>
    <property type="match status" value="1"/>
</dbReference>
<dbReference type="PROSITE" id="PS01229">
    <property type="entry name" value="COF_2"/>
    <property type="match status" value="1"/>
</dbReference>
<dbReference type="InterPro" id="IPR000150">
    <property type="entry name" value="Cof"/>
</dbReference>
<reference evidence="1 2" key="1">
    <citation type="submission" date="2019-03" db="EMBL/GenBank/DDBJ databases">
        <title>Genomic Encyclopedia of Type Strains, Phase IV (KMG-IV): sequencing the most valuable type-strain genomes for metagenomic binning, comparative biology and taxonomic classification.</title>
        <authorList>
            <person name="Goeker M."/>
        </authorList>
    </citation>
    <scope>NUCLEOTIDE SEQUENCE [LARGE SCALE GENOMIC DNA]</scope>
    <source>
        <strain evidence="1 2">LX-B</strain>
    </source>
</reference>
<dbReference type="Gene3D" id="3.40.50.1000">
    <property type="entry name" value="HAD superfamily/HAD-like"/>
    <property type="match status" value="1"/>
</dbReference>
<sequence>MGYRLICIDMDGTLFNSQRRITETTRASLRQVRDLGVHVVISTGRTYADAAYYAELIGTESVVIAANGAYIREKGGGKVIYQQALTEPLIRMILEICDRYRASFSLYTPWKEYYRDTFPRLLRGLFRLPRRRRGQIRIAAREAVSTREQWASVISREQDQLLKCVIFHRNQAKLRRIRDELARTGGLEVASSGWDNIELTCQGVSKGHGVALLARYYNLRQEEIMAIGDGENDLAMIQYAGLGVAMGNASAIVKGQADYITDTNDRDGVAKAIQRFVLDGPPPGASAPG</sequence>
<dbReference type="AlphaFoldDB" id="A0A4R1RXR8"/>
<dbReference type="EMBL" id="SLUN01000007">
    <property type="protein sequence ID" value="TCL71543.1"/>
    <property type="molecule type" value="Genomic_DNA"/>
</dbReference>
<dbReference type="Pfam" id="PF08282">
    <property type="entry name" value="Hydrolase_3"/>
    <property type="match status" value="1"/>
</dbReference>
<protein>
    <recommendedName>
        <fullName evidence="3">Cof subfamily protein (Haloacid dehalogenase superfamily)/HAD superfamily hydrolase (TIGR01484 family)</fullName>
    </recommendedName>
</protein>
<dbReference type="SFLD" id="SFLDS00003">
    <property type="entry name" value="Haloacid_Dehalogenase"/>
    <property type="match status" value="1"/>
</dbReference>